<dbReference type="AlphaFoldDB" id="W4LGX1"/>
<dbReference type="GO" id="GO:0016491">
    <property type="term" value="F:oxidoreductase activity"/>
    <property type="evidence" value="ECO:0007669"/>
    <property type="project" value="UniProtKB-KW"/>
</dbReference>
<name>W4LGX1_ENTF1</name>
<dbReference type="EMBL" id="AZHW01000697">
    <property type="protein sequence ID" value="ETW97164.1"/>
    <property type="molecule type" value="Genomic_DNA"/>
</dbReference>
<dbReference type="Proteomes" id="UP000019141">
    <property type="component" value="Unassembled WGS sequence"/>
</dbReference>
<dbReference type="SUPFAM" id="SSF56003">
    <property type="entry name" value="Molybdenum cofactor-binding domain"/>
    <property type="match status" value="1"/>
</dbReference>
<dbReference type="SMART" id="SM01008">
    <property type="entry name" value="Ald_Xan_dh_C"/>
    <property type="match status" value="1"/>
</dbReference>
<dbReference type="InterPro" id="IPR036856">
    <property type="entry name" value="Ald_Oxase/Xan_DH_a/b_sf"/>
</dbReference>
<dbReference type="SUPFAM" id="SSF54665">
    <property type="entry name" value="CO dehydrogenase molybdoprotein N-domain-like"/>
    <property type="match status" value="1"/>
</dbReference>
<dbReference type="GO" id="GO:0005506">
    <property type="term" value="F:iron ion binding"/>
    <property type="evidence" value="ECO:0007669"/>
    <property type="project" value="InterPro"/>
</dbReference>
<dbReference type="Gene3D" id="3.30.365.10">
    <property type="entry name" value="Aldehyde oxidase/xanthine dehydrogenase, molybdopterin binding domain"/>
    <property type="match status" value="4"/>
</dbReference>
<gene>
    <name evidence="4" type="ORF">ETSY1_23730</name>
</gene>
<dbReference type="InterPro" id="IPR046867">
    <property type="entry name" value="AldOxase/xan_DH_MoCoBD2"/>
</dbReference>
<dbReference type="InterPro" id="IPR008274">
    <property type="entry name" value="AldOxase/xan_DH_MoCoBD1"/>
</dbReference>
<reference evidence="4 5" key="1">
    <citation type="journal article" date="2014" name="Nature">
        <title>An environmental bacterial taxon with a large and distinct metabolic repertoire.</title>
        <authorList>
            <person name="Wilson M.C."/>
            <person name="Mori T."/>
            <person name="Ruckert C."/>
            <person name="Uria A.R."/>
            <person name="Helf M.J."/>
            <person name="Takada K."/>
            <person name="Gernert C."/>
            <person name="Steffens U.A."/>
            <person name="Heycke N."/>
            <person name="Schmitt S."/>
            <person name="Rinke C."/>
            <person name="Helfrich E.J."/>
            <person name="Brachmann A.O."/>
            <person name="Gurgui C."/>
            <person name="Wakimoto T."/>
            <person name="Kracht M."/>
            <person name="Crusemann M."/>
            <person name="Hentschel U."/>
            <person name="Abe I."/>
            <person name="Matsunaga S."/>
            <person name="Kalinowski J."/>
            <person name="Takeyama H."/>
            <person name="Piel J."/>
        </authorList>
    </citation>
    <scope>NUCLEOTIDE SEQUENCE [LARGE SCALE GENOMIC DNA]</scope>
    <source>
        <strain evidence="5">TSY1</strain>
    </source>
</reference>
<feature type="domain" description="Aldehyde oxidase/xanthine dehydrogenase a/b hammerhead" evidence="3">
    <location>
        <begin position="19"/>
        <end position="130"/>
    </location>
</feature>
<evidence type="ECO:0000313" key="4">
    <source>
        <dbReference type="EMBL" id="ETW97164.1"/>
    </source>
</evidence>
<dbReference type="PANTHER" id="PTHR11908:SF132">
    <property type="entry name" value="ALDEHYDE OXIDASE 1-RELATED"/>
    <property type="match status" value="1"/>
</dbReference>
<accession>W4LGX1</accession>
<dbReference type="Gene3D" id="3.90.1170.50">
    <property type="entry name" value="Aldehyde oxidase/xanthine dehydrogenase, a/b hammerhead"/>
    <property type="match status" value="1"/>
</dbReference>
<keyword evidence="2" id="KW-0560">Oxidoreductase</keyword>
<dbReference type="InterPro" id="IPR037165">
    <property type="entry name" value="AldOxase/xan_DH_Mopterin-bd_sf"/>
</dbReference>
<dbReference type="PANTHER" id="PTHR11908">
    <property type="entry name" value="XANTHINE DEHYDROGENASE"/>
    <property type="match status" value="1"/>
</dbReference>
<dbReference type="PATRIC" id="fig|1429438.4.peg.4560"/>
<keyword evidence="5" id="KW-1185">Reference proteome</keyword>
<sequence length="811" mass="87341">MDTVAPLATVYSEGKRIFDLQAQYMADLQPVPNLHHAAILRSPYAHAWIRHIDVSAAIALPGVVSVLTGRDVAAWCRPFAVAAERPGRYYPCGIDKVRYVGEPVAVIVATDRYTAEDARELIEVAYEPLPAVVDIEAAMEADAPVLHDEQQTNVAIDRMLTYGDVDSAFAAADVVLRGRYTFGRYTSFPLETYGVIAAWNPSEPQVTIWSNFHGPYSMLFVLAGALQMPMSKIRVITPSDVGGSFGNKITIYPYMALLALASRKAGVPVKWIEDRMEALSASSCGADRVSEIEMAATQDGELLGMKMRIIDNVGAYIRAPEPGCLFRPIGNYVNAYRIKHLSVHALAIMTNTCPTGPNRGYGCQQHYFPIERLMDDLALKLGKDPAEVRLLNLIQPDELPYHTPTGGVYDSGDYPTTLHQALALSRYAETRRTTGAAAASGSPVWTGIGLAVAIDPSASNMGYMDVSKKAAERRPGLGRAGSSQMTRMYLDATGGVTVELETAAHGQGQETAAVEIVAAELGVAPSTVSVMGGMDTSTRPWTVSSGSYASRFGSMGASSIVAAVRQLKQNLIQAAAYFWGVPSDTVDFQNGRAVGTKYPELALSLRDLARRLHWSAGDLPSELQSACHIEGNFIAGDMDYPNEQDQVNSSAVYSFAADVVKVEIDKETLDIRIVQYVTVHDSGNILHPKLVRGQLAGAALHGLAGALYEELVYDEHGALLTGTLMDYLCPTVYEIPQEVVMDHVIIPTPKTLTGAKGVGESTAQTMPLALANAIADAVGHLGVTITDLPITPSRLWEKITAAQAQSESYVS</sequence>
<dbReference type="InterPro" id="IPR000674">
    <property type="entry name" value="Ald_Oxase/Xan_DH_a/b"/>
</dbReference>
<dbReference type="HOGENOM" id="CLU_001681_2_0_7"/>
<dbReference type="Pfam" id="PF01315">
    <property type="entry name" value="Ald_Xan_dh_C"/>
    <property type="match status" value="1"/>
</dbReference>
<dbReference type="Pfam" id="PF02738">
    <property type="entry name" value="MoCoBD_1"/>
    <property type="match status" value="1"/>
</dbReference>
<dbReference type="Pfam" id="PF20256">
    <property type="entry name" value="MoCoBD_2"/>
    <property type="match status" value="1"/>
</dbReference>
<evidence type="ECO:0000259" key="3">
    <source>
        <dbReference type="SMART" id="SM01008"/>
    </source>
</evidence>
<dbReference type="InterPro" id="IPR016208">
    <property type="entry name" value="Ald_Oxase/xanthine_DH-like"/>
</dbReference>
<protein>
    <recommendedName>
        <fullName evidence="3">Aldehyde oxidase/xanthine dehydrogenase a/b hammerhead domain-containing protein</fullName>
    </recommendedName>
</protein>
<comment type="caution">
    <text evidence="4">The sequence shown here is derived from an EMBL/GenBank/DDBJ whole genome shotgun (WGS) entry which is preliminary data.</text>
</comment>
<evidence type="ECO:0000313" key="5">
    <source>
        <dbReference type="Proteomes" id="UP000019141"/>
    </source>
</evidence>
<organism evidence="4 5">
    <name type="scientific">Entotheonella factor</name>
    <dbReference type="NCBI Taxonomy" id="1429438"/>
    <lineage>
        <taxon>Bacteria</taxon>
        <taxon>Pseudomonadati</taxon>
        <taxon>Nitrospinota/Tectimicrobiota group</taxon>
        <taxon>Candidatus Tectimicrobiota</taxon>
        <taxon>Candidatus Entotheonellia</taxon>
        <taxon>Candidatus Entotheonellales</taxon>
        <taxon>Candidatus Entotheonellaceae</taxon>
        <taxon>Candidatus Entotheonella</taxon>
    </lineage>
</organism>
<evidence type="ECO:0000256" key="1">
    <source>
        <dbReference type="ARBA" id="ARBA00022505"/>
    </source>
</evidence>
<evidence type="ECO:0000256" key="2">
    <source>
        <dbReference type="ARBA" id="ARBA00023002"/>
    </source>
</evidence>
<keyword evidence="1" id="KW-0500">Molybdenum</keyword>
<proteinExistence type="predicted"/>